<dbReference type="InterPro" id="IPR000620">
    <property type="entry name" value="EamA_dom"/>
</dbReference>
<dbReference type="Pfam" id="PF00892">
    <property type="entry name" value="EamA"/>
    <property type="match status" value="2"/>
</dbReference>
<reference evidence="7 8" key="1">
    <citation type="submission" date="2017-10" db="EMBL/GenBank/DDBJ databases">
        <title>Genomics of the genus Arcobacter.</title>
        <authorList>
            <person name="Perez-Cataluna A."/>
            <person name="Figueras M.J."/>
        </authorList>
    </citation>
    <scope>NUCLEOTIDE SEQUENCE [LARGE SCALE GENOMIC DNA]</scope>
    <source>
        <strain evidence="7 8">CECT 8993</strain>
    </source>
</reference>
<feature type="transmembrane region" description="Helical" evidence="5">
    <location>
        <begin position="263"/>
        <end position="281"/>
    </location>
</feature>
<feature type="domain" description="EamA" evidence="6">
    <location>
        <begin position="6"/>
        <end position="131"/>
    </location>
</feature>
<dbReference type="GO" id="GO:0016020">
    <property type="term" value="C:membrane"/>
    <property type="evidence" value="ECO:0007669"/>
    <property type="project" value="UniProtKB-SubCell"/>
</dbReference>
<accession>A0A4Q0YDN7</accession>
<feature type="transmembrane region" description="Helical" evidence="5">
    <location>
        <begin position="238"/>
        <end position="257"/>
    </location>
</feature>
<feature type="transmembrane region" description="Helical" evidence="5">
    <location>
        <begin position="208"/>
        <end position="226"/>
    </location>
</feature>
<proteinExistence type="predicted"/>
<dbReference type="Proteomes" id="UP000290172">
    <property type="component" value="Unassembled WGS sequence"/>
</dbReference>
<name>A0A4Q0YDN7_9BACT</name>
<dbReference type="AlphaFoldDB" id="A0A4Q0YDN7"/>
<dbReference type="PANTHER" id="PTHR32322">
    <property type="entry name" value="INNER MEMBRANE TRANSPORTER"/>
    <property type="match status" value="1"/>
</dbReference>
<keyword evidence="4 5" id="KW-0472">Membrane</keyword>
<dbReference type="InterPro" id="IPR050638">
    <property type="entry name" value="AA-Vitamin_Transporters"/>
</dbReference>
<keyword evidence="2 5" id="KW-0812">Transmembrane</keyword>
<evidence type="ECO:0000313" key="7">
    <source>
        <dbReference type="EMBL" id="RXJ68582.1"/>
    </source>
</evidence>
<feature type="transmembrane region" description="Helical" evidence="5">
    <location>
        <begin position="88"/>
        <end position="107"/>
    </location>
</feature>
<sequence>MKKNDLFLALFITFVWGINFSFIKLGLQYIDPFILSGIRFLLCAFPFVFFIKKPDIKFKYIFSYGILFGVGLWGIVSLGIYFGISAGMASLILQMGVFFTVILASLLLNEHISFIKKIAFTIALLGLALIISVTDGSITIIGLILVLIGAISLSFTNIIIKVAGTKNLFSFMVWASLFSPIPLFILAYLTGGEIVFEQFIENLNPTGIFSIAFQVYPTTLLGYYIWNSLIHKYPISSVAPLGLLVPIFGIAGSHFIFNEQIGDMKLIASTIIIIALMINTFGEKIYIKYKKGI</sequence>
<dbReference type="PANTHER" id="PTHR32322:SF9">
    <property type="entry name" value="AMINO-ACID METABOLITE EFFLUX PUMP-RELATED"/>
    <property type="match status" value="1"/>
</dbReference>
<dbReference type="SUPFAM" id="SSF103481">
    <property type="entry name" value="Multidrug resistance efflux transporter EmrE"/>
    <property type="match status" value="2"/>
</dbReference>
<feature type="transmembrane region" description="Helical" evidence="5">
    <location>
        <begin position="33"/>
        <end position="51"/>
    </location>
</feature>
<dbReference type="InterPro" id="IPR037185">
    <property type="entry name" value="EmrE-like"/>
</dbReference>
<evidence type="ECO:0000256" key="4">
    <source>
        <dbReference type="ARBA" id="ARBA00023136"/>
    </source>
</evidence>
<dbReference type="EMBL" id="PDKJ01000005">
    <property type="protein sequence ID" value="RXJ68582.1"/>
    <property type="molecule type" value="Genomic_DNA"/>
</dbReference>
<dbReference type="RefSeq" id="WP_128980524.1">
    <property type="nucleotide sequence ID" value="NZ_PDKJ01000005.1"/>
</dbReference>
<evidence type="ECO:0000256" key="2">
    <source>
        <dbReference type="ARBA" id="ARBA00022692"/>
    </source>
</evidence>
<evidence type="ECO:0000256" key="3">
    <source>
        <dbReference type="ARBA" id="ARBA00022989"/>
    </source>
</evidence>
<keyword evidence="3 5" id="KW-1133">Transmembrane helix</keyword>
<evidence type="ECO:0000259" key="6">
    <source>
        <dbReference type="Pfam" id="PF00892"/>
    </source>
</evidence>
<evidence type="ECO:0000313" key="8">
    <source>
        <dbReference type="Proteomes" id="UP000290172"/>
    </source>
</evidence>
<comment type="caution">
    <text evidence="7">The sequence shown here is derived from an EMBL/GenBank/DDBJ whole genome shotgun (WGS) entry which is preliminary data.</text>
</comment>
<gene>
    <name evidence="7" type="ORF">CRV08_07065</name>
</gene>
<evidence type="ECO:0000256" key="5">
    <source>
        <dbReference type="SAM" id="Phobius"/>
    </source>
</evidence>
<feature type="domain" description="EamA" evidence="6">
    <location>
        <begin position="141"/>
        <end position="279"/>
    </location>
</feature>
<feature type="transmembrane region" description="Helical" evidence="5">
    <location>
        <begin position="167"/>
        <end position="188"/>
    </location>
</feature>
<evidence type="ECO:0000256" key="1">
    <source>
        <dbReference type="ARBA" id="ARBA00004141"/>
    </source>
</evidence>
<feature type="transmembrane region" description="Helical" evidence="5">
    <location>
        <begin position="114"/>
        <end position="134"/>
    </location>
</feature>
<comment type="subcellular location">
    <subcellularLocation>
        <location evidence="1">Membrane</location>
        <topology evidence="1">Multi-pass membrane protein</topology>
    </subcellularLocation>
</comment>
<protein>
    <recommendedName>
        <fullName evidence="6">EamA domain-containing protein</fullName>
    </recommendedName>
</protein>
<feature type="transmembrane region" description="Helical" evidence="5">
    <location>
        <begin position="60"/>
        <end position="82"/>
    </location>
</feature>
<feature type="transmembrane region" description="Helical" evidence="5">
    <location>
        <begin position="7"/>
        <end position="27"/>
    </location>
</feature>
<organism evidence="7 8">
    <name type="scientific">Halarcobacter ebronensis</name>
    <dbReference type="NCBI Taxonomy" id="1462615"/>
    <lineage>
        <taxon>Bacteria</taxon>
        <taxon>Pseudomonadati</taxon>
        <taxon>Campylobacterota</taxon>
        <taxon>Epsilonproteobacteria</taxon>
        <taxon>Campylobacterales</taxon>
        <taxon>Arcobacteraceae</taxon>
        <taxon>Halarcobacter</taxon>
    </lineage>
</organism>
<feature type="transmembrane region" description="Helical" evidence="5">
    <location>
        <begin position="140"/>
        <end position="160"/>
    </location>
</feature>